<reference evidence="1 2" key="1">
    <citation type="submission" date="2017-04" db="EMBL/GenBank/DDBJ databases">
        <authorList>
            <person name="Afonso C.L."/>
            <person name="Miller P.J."/>
            <person name="Scott M.A."/>
            <person name="Spackman E."/>
            <person name="Goraichik I."/>
            <person name="Dimitrov K.M."/>
            <person name="Suarez D.L."/>
            <person name="Swayne D.E."/>
        </authorList>
    </citation>
    <scope>NUCLEOTIDE SEQUENCE [LARGE SCALE GENOMIC DNA]</scope>
    <source>
        <strain evidence="1 2">DSM 19625</strain>
    </source>
</reference>
<proteinExistence type="predicted"/>
<organism evidence="1 2">
    <name type="scientific">Pedobacter nyackensis</name>
    <dbReference type="NCBI Taxonomy" id="475255"/>
    <lineage>
        <taxon>Bacteria</taxon>
        <taxon>Pseudomonadati</taxon>
        <taxon>Bacteroidota</taxon>
        <taxon>Sphingobacteriia</taxon>
        <taxon>Sphingobacteriales</taxon>
        <taxon>Sphingobacteriaceae</taxon>
        <taxon>Pedobacter</taxon>
    </lineage>
</organism>
<dbReference type="Proteomes" id="UP000192678">
    <property type="component" value="Unassembled WGS sequence"/>
</dbReference>
<dbReference type="OrthoDB" id="771492at2"/>
<protein>
    <submittedName>
        <fullName evidence="1">Uncharacterized protein</fullName>
    </submittedName>
</protein>
<evidence type="ECO:0000313" key="1">
    <source>
        <dbReference type="EMBL" id="SMD10047.1"/>
    </source>
</evidence>
<name>A0A1W2EK18_9SPHI</name>
<dbReference type="AlphaFoldDB" id="A0A1W2EK18"/>
<accession>A0A1W2EK18</accession>
<dbReference type="EMBL" id="FWYB01000013">
    <property type="protein sequence ID" value="SMD10047.1"/>
    <property type="molecule type" value="Genomic_DNA"/>
</dbReference>
<sequence length="64" mass="7521">MLKSNYLPELKTKQISDIAKGDIIANLGEVLEVTEHDEHFHFVINRLKQKQVLKFEKDKFLILL</sequence>
<evidence type="ECO:0000313" key="2">
    <source>
        <dbReference type="Proteomes" id="UP000192678"/>
    </source>
</evidence>
<keyword evidence="2" id="KW-1185">Reference proteome</keyword>
<dbReference type="RefSeq" id="WP_084291173.1">
    <property type="nucleotide sequence ID" value="NZ_FWYB01000013.1"/>
</dbReference>
<dbReference type="STRING" id="475255.SAMN04488101_11325"/>
<gene>
    <name evidence="1" type="ORF">SAMN04488101_11325</name>
</gene>